<organism evidence="2 3">
    <name type="scientific">Brachionus calyciflorus</name>
    <dbReference type="NCBI Taxonomy" id="104777"/>
    <lineage>
        <taxon>Eukaryota</taxon>
        <taxon>Metazoa</taxon>
        <taxon>Spiralia</taxon>
        <taxon>Gnathifera</taxon>
        <taxon>Rotifera</taxon>
        <taxon>Eurotatoria</taxon>
        <taxon>Monogononta</taxon>
        <taxon>Pseudotrocha</taxon>
        <taxon>Ploima</taxon>
        <taxon>Brachionidae</taxon>
        <taxon>Brachionus</taxon>
    </lineage>
</organism>
<accession>A0A814H0U5</accession>
<feature type="non-terminal residue" evidence="2">
    <location>
        <position position="1"/>
    </location>
</feature>
<comment type="caution">
    <text evidence="2">The sequence shown here is derived from an EMBL/GenBank/DDBJ whole genome shotgun (WGS) entry which is preliminary data.</text>
</comment>
<name>A0A814H0U5_9BILA</name>
<sequence>NDTPSSIQSIELPNIDLNHSSETEQQNTLHEDQQLLVIIEESEQPETPT</sequence>
<evidence type="ECO:0000313" key="3">
    <source>
        <dbReference type="Proteomes" id="UP000663879"/>
    </source>
</evidence>
<dbReference type="Proteomes" id="UP000663879">
    <property type="component" value="Unassembled WGS sequence"/>
</dbReference>
<proteinExistence type="predicted"/>
<evidence type="ECO:0000256" key="1">
    <source>
        <dbReference type="SAM" id="MobiDB-lite"/>
    </source>
</evidence>
<evidence type="ECO:0000313" key="2">
    <source>
        <dbReference type="EMBL" id="CAF1003824.1"/>
    </source>
</evidence>
<gene>
    <name evidence="2" type="ORF">OXX778_LOCUS16548</name>
</gene>
<feature type="region of interest" description="Disordered" evidence="1">
    <location>
        <begin position="1"/>
        <end position="28"/>
    </location>
</feature>
<reference evidence="2" key="1">
    <citation type="submission" date="2021-02" db="EMBL/GenBank/DDBJ databases">
        <authorList>
            <person name="Nowell W R."/>
        </authorList>
    </citation>
    <scope>NUCLEOTIDE SEQUENCE</scope>
    <source>
        <strain evidence="2">Ploen Becks lab</strain>
    </source>
</reference>
<dbReference type="EMBL" id="CAJNOC010003942">
    <property type="protein sequence ID" value="CAF1003824.1"/>
    <property type="molecule type" value="Genomic_DNA"/>
</dbReference>
<keyword evidence="3" id="KW-1185">Reference proteome</keyword>
<dbReference type="AlphaFoldDB" id="A0A814H0U5"/>
<protein>
    <submittedName>
        <fullName evidence="2">Uncharacterized protein</fullName>
    </submittedName>
</protein>